<accession>A0A0E9UHX8</accession>
<evidence type="ECO:0000313" key="1">
    <source>
        <dbReference type="EMBL" id="JAH65341.1"/>
    </source>
</evidence>
<reference evidence="1" key="1">
    <citation type="submission" date="2014-11" db="EMBL/GenBank/DDBJ databases">
        <authorList>
            <person name="Amaro Gonzalez C."/>
        </authorList>
    </citation>
    <scope>NUCLEOTIDE SEQUENCE</scope>
</reference>
<dbReference type="AlphaFoldDB" id="A0A0E9UHX8"/>
<dbReference type="EMBL" id="GBXM01043236">
    <property type="protein sequence ID" value="JAH65341.1"/>
    <property type="molecule type" value="Transcribed_RNA"/>
</dbReference>
<name>A0A0E9UHX8_ANGAN</name>
<organism evidence="1">
    <name type="scientific">Anguilla anguilla</name>
    <name type="common">European freshwater eel</name>
    <name type="synonym">Muraena anguilla</name>
    <dbReference type="NCBI Taxonomy" id="7936"/>
    <lineage>
        <taxon>Eukaryota</taxon>
        <taxon>Metazoa</taxon>
        <taxon>Chordata</taxon>
        <taxon>Craniata</taxon>
        <taxon>Vertebrata</taxon>
        <taxon>Euteleostomi</taxon>
        <taxon>Actinopterygii</taxon>
        <taxon>Neopterygii</taxon>
        <taxon>Teleostei</taxon>
        <taxon>Anguilliformes</taxon>
        <taxon>Anguillidae</taxon>
        <taxon>Anguilla</taxon>
    </lineage>
</organism>
<sequence length="51" mass="5750">MVQLLIPDVGPRFCLLCEYSRQSCMRTLGVTRLPGTYRKTQPVNAGRPGRI</sequence>
<protein>
    <submittedName>
        <fullName evidence="1">Uncharacterized protein</fullName>
    </submittedName>
</protein>
<reference evidence="1" key="2">
    <citation type="journal article" date="2015" name="Fish Shellfish Immunol.">
        <title>Early steps in the European eel (Anguilla anguilla)-Vibrio vulnificus interaction in the gills: Role of the RtxA13 toxin.</title>
        <authorList>
            <person name="Callol A."/>
            <person name="Pajuelo D."/>
            <person name="Ebbesson L."/>
            <person name="Teles M."/>
            <person name="MacKenzie S."/>
            <person name="Amaro C."/>
        </authorList>
    </citation>
    <scope>NUCLEOTIDE SEQUENCE</scope>
</reference>
<proteinExistence type="predicted"/>